<gene>
    <name evidence="1" type="ORF">BULFYP32_01754</name>
</gene>
<evidence type="ECO:0000313" key="1">
    <source>
        <dbReference type="EMBL" id="VYT08164.1"/>
    </source>
</evidence>
<protein>
    <submittedName>
        <fullName evidence="1">Uncharacterized protein</fullName>
    </submittedName>
</protein>
<organism evidence="1">
    <name type="scientific">Bacteroides uniformis</name>
    <dbReference type="NCBI Taxonomy" id="820"/>
    <lineage>
        <taxon>Bacteria</taxon>
        <taxon>Pseudomonadati</taxon>
        <taxon>Bacteroidota</taxon>
        <taxon>Bacteroidia</taxon>
        <taxon>Bacteroidales</taxon>
        <taxon>Bacteroidaceae</taxon>
        <taxon>Bacteroides</taxon>
    </lineage>
</organism>
<proteinExistence type="predicted"/>
<reference evidence="1" key="1">
    <citation type="submission" date="2019-11" db="EMBL/GenBank/DDBJ databases">
        <authorList>
            <person name="Feng L."/>
        </authorList>
    </citation>
    <scope>NUCLEOTIDE SEQUENCE</scope>
    <source>
        <strain evidence="1">BuniformisLFYP32</strain>
    </source>
</reference>
<sequence length="33" mass="3824">MKSYHAHQQCFIINMKVEAFIFQTTLKVNPIAA</sequence>
<name>A0A6N2TQL0_BACUN</name>
<dbReference type="AlphaFoldDB" id="A0A6N2TQL0"/>
<dbReference type="EMBL" id="CACRTC010000020">
    <property type="protein sequence ID" value="VYT08164.1"/>
    <property type="molecule type" value="Genomic_DNA"/>
</dbReference>
<accession>A0A6N2TQL0</accession>